<evidence type="ECO:0000256" key="7">
    <source>
        <dbReference type="ARBA" id="ARBA00022840"/>
    </source>
</evidence>
<dbReference type="HAMAP" id="MF_02090">
    <property type="entry name" value="NadE_glutamine_dep"/>
    <property type="match status" value="1"/>
</dbReference>
<dbReference type="InterPro" id="IPR014729">
    <property type="entry name" value="Rossmann-like_a/b/a_fold"/>
</dbReference>
<dbReference type="FunFam" id="3.40.50.620:FF:000036">
    <property type="entry name" value="Glutamine-dependent NAD(+) synthetase"/>
    <property type="match status" value="1"/>
</dbReference>
<reference evidence="12" key="2">
    <citation type="submission" date="2014-03" db="EMBL/GenBank/DDBJ databases">
        <title>The whipworm genome and dual-species transcriptomics of an intimate host-pathogen interaction.</title>
        <authorList>
            <person name="Foth B.J."/>
            <person name="Tsai I.J."/>
            <person name="Reid A.J."/>
            <person name="Bancroft A.J."/>
            <person name="Nichol S."/>
            <person name="Tracey A."/>
            <person name="Holroyd N."/>
            <person name="Cotton J.A."/>
            <person name="Stanley E.J."/>
            <person name="Zarowiecki M."/>
            <person name="Liu J.Z."/>
            <person name="Huckvale T."/>
            <person name="Cooper P.J."/>
            <person name="Grencis R.K."/>
            <person name="Berriman M."/>
        </authorList>
    </citation>
    <scope>NUCLEOTIDE SEQUENCE [LARGE SCALE GENOMIC DNA]</scope>
    <source>
        <strain evidence="12">Edinburgh</strain>
    </source>
</reference>
<dbReference type="SUPFAM" id="SSF56317">
    <property type="entry name" value="Carbon-nitrogen hydrolase"/>
    <property type="match status" value="1"/>
</dbReference>
<evidence type="ECO:0000256" key="10">
    <source>
        <dbReference type="PIRNR" id="PIRNR006630"/>
    </source>
</evidence>
<dbReference type="GO" id="GO:0003952">
    <property type="term" value="F:NAD+ synthase (glutamine-hydrolyzing) activity"/>
    <property type="evidence" value="ECO:0007669"/>
    <property type="project" value="UniProtKB-UniRule"/>
</dbReference>
<dbReference type="SUPFAM" id="SSF52402">
    <property type="entry name" value="Adenine nucleotide alpha hydrolases-like"/>
    <property type="match status" value="1"/>
</dbReference>
<comment type="pathway">
    <text evidence="1 10">Cofactor biosynthesis; NAD(+) biosynthesis; NAD(+) from deamido-NAD(+) (L-Gln route): step 1/1.</text>
</comment>
<dbReference type="Gene3D" id="3.60.110.10">
    <property type="entry name" value="Carbon-nitrogen hydrolase"/>
    <property type="match status" value="1"/>
</dbReference>
<dbReference type="Pfam" id="PF00795">
    <property type="entry name" value="CN_hydrolase"/>
    <property type="match status" value="1"/>
</dbReference>
<dbReference type="InterPro" id="IPR003010">
    <property type="entry name" value="C-N_Hydrolase"/>
</dbReference>
<dbReference type="Pfam" id="PF02540">
    <property type="entry name" value="NAD_synthase"/>
    <property type="match status" value="1"/>
</dbReference>
<dbReference type="AlphaFoldDB" id="A0A5S6QF32"/>
<dbReference type="Proteomes" id="UP000046395">
    <property type="component" value="Unassembled WGS sequence"/>
</dbReference>
<keyword evidence="6 10" id="KW-0547">Nucleotide-binding</keyword>
<proteinExistence type="inferred from homology"/>
<evidence type="ECO:0000313" key="13">
    <source>
        <dbReference type="WBParaSite" id="TMUE_0000000706.1"/>
    </source>
</evidence>
<dbReference type="GO" id="GO:0005524">
    <property type="term" value="F:ATP binding"/>
    <property type="evidence" value="ECO:0007669"/>
    <property type="project" value="UniProtKB-UniRule"/>
</dbReference>
<evidence type="ECO:0000256" key="1">
    <source>
        <dbReference type="ARBA" id="ARBA00005188"/>
    </source>
</evidence>
<evidence type="ECO:0000256" key="3">
    <source>
        <dbReference type="ARBA" id="ARBA00012743"/>
    </source>
</evidence>
<comment type="catalytic activity">
    <reaction evidence="10">
        <text>deamido-NAD(+) + L-glutamine + ATP + H2O = L-glutamate + AMP + diphosphate + NAD(+) + H(+)</text>
        <dbReference type="Rhea" id="RHEA:24384"/>
        <dbReference type="ChEBI" id="CHEBI:15377"/>
        <dbReference type="ChEBI" id="CHEBI:15378"/>
        <dbReference type="ChEBI" id="CHEBI:29985"/>
        <dbReference type="ChEBI" id="CHEBI:30616"/>
        <dbReference type="ChEBI" id="CHEBI:33019"/>
        <dbReference type="ChEBI" id="CHEBI:57540"/>
        <dbReference type="ChEBI" id="CHEBI:58359"/>
        <dbReference type="ChEBI" id="CHEBI:58437"/>
        <dbReference type="ChEBI" id="CHEBI:456215"/>
        <dbReference type="EC" id="6.3.5.1"/>
    </reaction>
</comment>
<comment type="similarity">
    <text evidence="2 10">In the C-terminal section; belongs to the NAD synthetase family.</text>
</comment>
<dbReference type="InterPro" id="IPR022310">
    <property type="entry name" value="NAD/GMP_synthase"/>
</dbReference>
<dbReference type="InterPro" id="IPR014445">
    <property type="entry name" value="Gln-dep_NAD_synthase"/>
</dbReference>
<keyword evidence="8 10" id="KW-0520">NAD</keyword>
<evidence type="ECO:0000256" key="4">
    <source>
        <dbReference type="ARBA" id="ARBA00017309"/>
    </source>
</evidence>
<dbReference type="PIRSF" id="PIRSF006630">
    <property type="entry name" value="NADS_GAT"/>
    <property type="match status" value="1"/>
</dbReference>
<organism evidence="12 14">
    <name type="scientific">Trichuris muris</name>
    <name type="common">Mouse whipworm</name>
    <dbReference type="NCBI Taxonomy" id="70415"/>
    <lineage>
        <taxon>Eukaryota</taxon>
        <taxon>Metazoa</taxon>
        <taxon>Ecdysozoa</taxon>
        <taxon>Nematoda</taxon>
        <taxon>Enoplea</taxon>
        <taxon>Dorylaimia</taxon>
        <taxon>Trichinellida</taxon>
        <taxon>Trichuridae</taxon>
        <taxon>Trichuris</taxon>
    </lineage>
</organism>
<evidence type="ECO:0000256" key="5">
    <source>
        <dbReference type="ARBA" id="ARBA00022598"/>
    </source>
</evidence>
<keyword evidence="7 10" id="KW-0067">ATP-binding</keyword>
<dbReference type="GO" id="GO:0005737">
    <property type="term" value="C:cytoplasm"/>
    <property type="evidence" value="ECO:0007669"/>
    <property type="project" value="InterPro"/>
</dbReference>
<dbReference type="WBParaSite" id="TMUE_1000005986.1">
    <property type="protein sequence ID" value="TMUE_1000005986.1"/>
    <property type="gene ID" value="WBGene00289680"/>
</dbReference>
<dbReference type="GO" id="GO:0004359">
    <property type="term" value="F:glutaminase activity"/>
    <property type="evidence" value="ECO:0007669"/>
    <property type="project" value="InterPro"/>
</dbReference>
<accession>A0A5S6QF32</accession>
<evidence type="ECO:0000256" key="9">
    <source>
        <dbReference type="ARBA" id="ARBA00030681"/>
    </source>
</evidence>
<dbReference type="NCBIfam" id="TIGR00552">
    <property type="entry name" value="nadE"/>
    <property type="match status" value="1"/>
</dbReference>
<dbReference type="UniPathway" id="UPA00253">
    <property type="reaction ID" value="UER00334"/>
</dbReference>
<dbReference type="CDD" id="cd00553">
    <property type="entry name" value="NAD_synthase"/>
    <property type="match status" value="1"/>
</dbReference>
<dbReference type="InterPro" id="IPR036526">
    <property type="entry name" value="C-N_Hydrolase_sf"/>
</dbReference>
<dbReference type="GO" id="GO:0009435">
    <property type="term" value="P:NAD+ biosynthetic process"/>
    <property type="evidence" value="ECO:0007669"/>
    <property type="project" value="UniProtKB-UniRule"/>
</dbReference>
<reference evidence="12" key="1">
    <citation type="submission" date="2013-11" db="EMBL/GenBank/DDBJ databases">
        <authorList>
            <person name="Aslett M."/>
        </authorList>
    </citation>
    <scope>NUCLEOTIDE SEQUENCE [LARGE SCALE GENOMIC DNA]</scope>
    <source>
        <strain evidence="12">Edinburgh</strain>
    </source>
</reference>
<evidence type="ECO:0000256" key="2">
    <source>
        <dbReference type="ARBA" id="ARBA00007145"/>
    </source>
</evidence>
<name>A0A5S6QF32_TRIMR</name>
<dbReference type="PANTHER" id="PTHR23090:SF9">
    <property type="entry name" value="GLUTAMINE-DEPENDENT NAD(+) SYNTHETASE"/>
    <property type="match status" value="1"/>
</dbReference>
<evidence type="ECO:0000259" key="11">
    <source>
        <dbReference type="PROSITE" id="PS50263"/>
    </source>
</evidence>
<evidence type="ECO:0000313" key="12">
    <source>
        <dbReference type="Proteomes" id="UP000046395"/>
    </source>
</evidence>
<evidence type="ECO:0000256" key="6">
    <source>
        <dbReference type="ARBA" id="ARBA00022741"/>
    </source>
</evidence>
<dbReference type="InterPro" id="IPR003694">
    <property type="entry name" value="NAD_synthase"/>
</dbReference>
<keyword evidence="5 10" id="KW-0436">Ligase</keyword>
<protein>
    <recommendedName>
        <fullName evidence="4 10">Glutamine-dependent NAD(+) synthetase</fullName>
        <ecNumber evidence="3 10">6.3.5.1</ecNumber>
    </recommendedName>
    <alternativeName>
        <fullName evidence="9 10">NAD(+) synthase [glutamine-hydrolyzing]</fullName>
    </alternativeName>
</protein>
<sequence>MSRQLIVSVACLNQWSLDFAGNYERILQSIEKALRAGARLRVGSELEVCGAGCQDHFFEPDVYLHSLEVLAELIKHPNCQGILVYLGMPVMHNGKAYSCQVIFLNRKVLLIHPKQVLNDSGMHRESHWFSAWNKSFEVEDYYLPSILKEVTGQSTVPFGDAVLVTLDTCVGSEIGEELWASSSPYASLSLEGVEIFCNSTLHYHELGKPEYSVGMMVESVNQKFGGIYLRANQRGCDGDSVYYDGSSLIAVNGSLVACSDSFSLSEVDMAIAVADLEELRWYRRQLRLNREQATHSRPLVRVNVDFELSIESHLTDQPSFPVNIPTLTDEEEIELAGACWLWDYLRRSEQSGFLLPLSGGMDSSSVACIVASMCHLLYAACRRNNKEVLKDLRRVVSDKEFKPESANEISKRLFFTFYMSSEHSSEQTKANAKALSEDIGATHFSLEITDVVTALLKTFAAVSQGRLPSFMAAGGTRREDIALQNIQARIRMVLAYLFAQLTLWMSSRPGRLLVLGSSNACESVVGYFTKYDCSSADINPIGSLGKETLRTFLVHCRNKFGYKSLQNVLCMHPSAELAPAKEGKSQLDEDDIGLSYQDIDVMNTIRKEYGCGPFTMFCKLLPMWKGHKEPKQIANKVKRYFEAYAANRHKMTTLTPSYHADFRDLEDRRFDQRPFLYNSGWTWQFNKIELELNKISDSHT</sequence>
<dbReference type="WBParaSite" id="TMUE_0000000706.1">
    <property type="protein sequence ID" value="TMUE_0000000706.1"/>
    <property type="gene ID" value="WBGene00296631"/>
</dbReference>
<feature type="domain" description="CN hydrolase" evidence="11">
    <location>
        <begin position="5"/>
        <end position="278"/>
    </location>
</feature>
<dbReference type="CDD" id="cd07570">
    <property type="entry name" value="GAT_Gln-NAD-synth"/>
    <property type="match status" value="1"/>
</dbReference>
<dbReference type="PANTHER" id="PTHR23090">
    <property type="entry name" value="NH 3 /GLUTAMINE-DEPENDENT NAD + SYNTHETASE"/>
    <property type="match status" value="1"/>
</dbReference>
<dbReference type="PROSITE" id="PS50263">
    <property type="entry name" value="CN_HYDROLASE"/>
    <property type="match status" value="1"/>
</dbReference>
<evidence type="ECO:0000313" key="14">
    <source>
        <dbReference type="WBParaSite" id="TMUE_1000005986.1"/>
    </source>
</evidence>
<keyword evidence="12" id="KW-1185">Reference proteome</keyword>
<reference evidence="13 14" key="3">
    <citation type="submission" date="2019-12" db="UniProtKB">
        <authorList>
            <consortium name="WormBaseParasite"/>
        </authorList>
    </citation>
    <scope>IDENTIFICATION</scope>
</reference>
<evidence type="ECO:0000256" key="8">
    <source>
        <dbReference type="ARBA" id="ARBA00023027"/>
    </source>
</evidence>
<dbReference type="STRING" id="70415.A0A5S6QF32"/>
<dbReference type="Gene3D" id="3.40.50.620">
    <property type="entry name" value="HUPs"/>
    <property type="match status" value="1"/>
</dbReference>
<dbReference type="EC" id="6.3.5.1" evidence="3 10"/>